<dbReference type="eggNOG" id="COG0477">
    <property type="taxonomic scope" value="Bacteria"/>
</dbReference>
<dbReference type="PATRIC" id="fig|710685.3.peg.5016"/>
<evidence type="ECO:0000256" key="2">
    <source>
        <dbReference type="ARBA" id="ARBA00022448"/>
    </source>
</evidence>
<dbReference type="Pfam" id="PF07690">
    <property type="entry name" value="MFS_1"/>
    <property type="match status" value="1"/>
</dbReference>
<evidence type="ECO:0000313" key="9">
    <source>
        <dbReference type="EMBL" id="AEV75482.1"/>
    </source>
</evidence>
<keyword evidence="2" id="KW-0813">Transport</keyword>
<feature type="transmembrane region" description="Helical" evidence="7">
    <location>
        <begin position="192"/>
        <end position="213"/>
    </location>
</feature>
<feature type="transmembrane region" description="Helical" evidence="7">
    <location>
        <begin position="358"/>
        <end position="381"/>
    </location>
</feature>
<feature type="transmembrane region" description="Helical" evidence="7">
    <location>
        <begin position="104"/>
        <end position="123"/>
    </location>
</feature>
<dbReference type="InterPro" id="IPR036259">
    <property type="entry name" value="MFS_trans_sf"/>
</dbReference>
<feature type="transmembrane region" description="Helical" evidence="7">
    <location>
        <begin position="422"/>
        <end position="444"/>
    </location>
</feature>
<dbReference type="CDD" id="cd17503">
    <property type="entry name" value="MFS_LmrB_MDR_like"/>
    <property type="match status" value="1"/>
</dbReference>
<feature type="transmembrane region" description="Helical" evidence="7">
    <location>
        <begin position="329"/>
        <end position="349"/>
    </location>
</feature>
<proteinExistence type="predicted"/>
<protein>
    <submittedName>
        <fullName evidence="9">Drug resistance transporter, EmrB/QacA subfamily</fullName>
    </submittedName>
</protein>
<feature type="transmembrane region" description="Helical" evidence="7">
    <location>
        <begin position="257"/>
        <end position="283"/>
    </location>
</feature>
<evidence type="ECO:0000256" key="4">
    <source>
        <dbReference type="ARBA" id="ARBA00022692"/>
    </source>
</evidence>
<dbReference type="HOGENOM" id="CLU_000960_28_0_11"/>
<feature type="transmembrane region" description="Helical" evidence="7">
    <location>
        <begin position="499"/>
        <end position="521"/>
    </location>
</feature>
<dbReference type="GO" id="GO:0005886">
    <property type="term" value="C:plasma membrane"/>
    <property type="evidence" value="ECO:0007669"/>
    <property type="project" value="UniProtKB-SubCell"/>
</dbReference>
<keyword evidence="4 7" id="KW-0812">Transmembrane</keyword>
<keyword evidence="5 7" id="KW-1133">Transmembrane helix</keyword>
<organism evidence="9 10">
    <name type="scientific">Mycolicibacterium rhodesiae (strain NBB3)</name>
    <name type="common">Mycobacterium rhodesiae</name>
    <dbReference type="NCBI Taxonomy" id="710685"/>
    <lineage>
        <taxon>Bacteria</taxon>
        <taxon>Bacillati</taxon>
        <taxon>Actinomycetota</taxon>
        <taxon>Actinomycetes</taxon>
        <taxon>Mycobacteriales</taxon>
        <taxon>Mycobacteriaceae</taxon>
        <taxon>Mycolicibacterium</taxon>
    </lineage>
</organism>
<dbReference type="InterPro" id="IPR004638">
    <property type="entry name" value="EmrB-like"/>
</dbReference>
<feature type="transmembrane region" description="Helical" evidence="7">
    <location>
        <begin position="35"/>
        <end position="59"/>
    </location>
</feature>
<dbReference type="OrthoDB" id="9812221at2"/>
<evidence type="ECO:0000256" key="3">
    <source>
        <dbReference type="ARBA" id="ARBA00022475"/>
    </source>
</evidence>
<accession>G8RUS9</accession>
<reference evidence="9 10" key="1">
    <citation type="submission" date="2011-12" db="EMBL/GenBank/DDBJ databases">
        <title>Complete sequence of Mycobacterium rhodesiae NBB3.</title>
        <authorList>
            <consortium name="US DOE Joint Genome Institute"/>
            <person name="Lucas S."/>
            <person name="Han J."/>
            <person name="Lapidus A."/>
            <person name="Cheng J.-F."/>
            <person name="Goodwin L."/>
            <person name="Pitluck S."/>
            <person name="Peters L."/>
            <person name="Mikhailova N."/>
            <person name="Gu W."/>
            <person name="Detter J.C."/>
            <person name="Han C."/>
            <person name="Tapia R."/>
            <person name="Land M."/>
            <person name="Hauser L."/>
            <person name="Kyrpides N."/>
            <person name="Ivanova N."/>
            <person name="Pagani I."/>
            <person name="Mattes T."/>
            <person name="Holmes A."/>
            <person name="Rutledge P."/>
            <person name="Paulsen I."/>
            <person name="Coleman N."/>
            <person name="Woyke T."/>
        </authorList>
    </citation>
    <scope>NUCLEOTIDE SEQUENCE [LARGE SCALE GENOMIC DNA]</scope>
    <source>
        <strain evidence="9 10">NBB3</strain>
    </source>
</reference>
<dbReference type="Proteomes" id="UP000005442">
    <property type="component" value="Chromosome"/>
</dbReference>
<evidence type="ECO:0000256" key="5">
    <source>
        <dbReference type="ARBA" id="ARBA00022989"/>
    </source>
</evidence>
<dbReference type="Gene3D" id="1.20.1250.20">
    <property type="entry name" value="MFS general substrate transporter like domains"/>
    <property type="match status" value="1"/>
</dbReference>
<sequence length="537" mass="56869">MLLAMGDRAVDPKHQKSMTLTVANHKYPDRLDARLMQIGGVCLLISVMASLDATIVAVAQRTFVVEFHSTQAVVGWTVAGYILGLATVTPMTGWAADRFGTKRLFMGSVLAFSLGSLLCAVAPNILLLIIFRVIQGVGGGILMPLTVIILRREAGPTRLGRIIAIAAIPMVLAPLCGPILGGWLIRTYGWEWLFLINLPVGLAAFLLAAILFPRDRSTSSETFDFVGMVLLSPGVAAFLYGLSEIPARGTVADPRVWIPMIIGFLLITTFVLHALHCAVHPLIDFRLLTNRAVGVANVGVFIYVVGGSVALLIPSFFQQLMHHTPLEAGLHMIPAAVGTMLTMPLAGVLMDKYGPGKIALVGLSVIVTGMGIFTFGIAKQWHYSPNLLLAMVITGMGAGCALLPLSASAVQTLAEHQIARGSTLIALTEMFASAVGSALMSVLLTNQLGRSENISAATTMATLQHQAAETGMRVDPAAIPPPALAPDFMATVQHDLSHAYTTVFGVAIVLIALTLIPAAFLPRKPASSTRIKAAPPN</sequence>
<keyword evidence="10" id="KW-1185">Reference proteome</keyword>
<feature type="transmembrane region" description="Helical" evidence="7">
    <location>
        <begin position="162"/>
        <end position="186"/>
    </location>
</feature>
<feature type="transmembrane region" description="Helical" evidence="7">
    <location>
        <begin position="387"/>
        <end position="410"/>
    </location>
</feature>
<dbReference type="SUPFAM" id="SSF103473">
    <property type="entry name" value="MFS general substrate transporter"/>
    <property type="match status" value="1"/>
</dbReference>
<dbReference type="GO" id="GO:0022857">
    <property type="term" value="F:transmembrane transporter activity"/>
    <property type="evidence" value="ECO:0007669"/>
    <property type="project" value="InterPro"/>
</dbReference>
<dbReference type="KEGG" id="mrh:MycrhN_5003"/>
<keyword evidence="3" id="KW-1003">Cell membrane</keyword>
<gene>
    <name evidence="9" type="ordered locus">MycrhN_5003</name>
</gene>
<dbReference type="PANTHER" id="PTHR42718:SF46">
    <property type="entry name" value="BLR6921 PROTEIN"/>
    <property type="match status" value="1"/>
</dbReference>
<evidence type="ECO:0000259" key="8">
    <source>
        <dbReference type="PROSITE" id="PS50850"/>
    </source>
</evidence>
<evidence type="ECO:0000256" key="7">
    <source>
        <dbReference type="SAM" id="Phobius"/>
    </source>
</evidence>
<feature type="transmembrane region" description="Helical" evidence="7">
    <location>
        <begin position="71"/>
        <end position="92"/>
    </location>
</feature>
<keyword evidence="6 7" id="KW-0472">Membrane</keyword>
<dbReference type="PROSITE" id="PS50850">
    <property type="entry name" value="MFS"/>
    <property type="match status" value="1"/>
</dbReference>
<evidence type="ECO:0000313" key="10">
    <source>
        <dbReference type="Proteomes" id="UP000005442"/>
    </source>
</evidence>
<dbReference type="Gene3D" id="1.20.1720.10">
    <property type="entry name" value="Multidrug resistance protein D"/>
    <property type="match status" value="1"/>
</dbReference>
<feature type="domain" description="Major facilitator superfamily (MFS) profile" evidence="8">
    <location>
        <begin position="38"/>
        <end position="526"/>
    </location>
</feature>
<dbReference type="InterPro" id="IPR011701">
    <property type="entry name" value="MFS"/>
</dbReference>
<evidence type="ECO:0000256" key="6">
    <source>
        <dbReference type="ARBA" id="ARBA00023136"/>
    </source>
</evidence>
<name>G8RUS9_MYCRN</name>
<evidence type="ECO:0000256" key="1">
    <source>
        <dbReference type="ARBA" id="ARBA00004651"/>
    </source>
</evidence>
<comment type="subcellular location">
    <subcellularLocation>
        <location evidence="1">Cell membrane</location>
        <topology evidence="1">Multi-pass membrane protein</topology>
    </subcellularLocation>
</comment>
<dbReference type="NCBIfam" id="TIGR00711">
    <property type="entry name" value="efflux_EmrB"/>
    <property type="match status" value="1"/>
</dbReference>
<feature type="transmembrane region" description="Helical" evidence="7">
    <location>
        <begin position="295"/>
        <end position="317"/>
    </location>
</feature>
<feature type="transmembrane region" description="Helical" evidence="7">
    <location>
        <begin position="129"/>
        <end position="150"/>
    </location>
</feature>
<feature type="transmembrane region" description="Helical" evidence="7">
    <location>
        <begin position="225"/>
        <end position="242"/>
    </location>
</feature>
<dbReference type="EMBL" id="CP003169">
    <property type="protein sequence ID" value="AEV75482.1"/>
    <property type="molecule type" value="Genomic_DNA"/>
</dbReference>
<dbReference type="InterPro" id="IPR020846">
    <property type="entry name" value="MFS_dom"/>
</dbReference>
<dbReference type="PANTHER" id="PTHR42718">
    <property type="entry name" value="MAJOR FACILITATOR SUPERFAMILY MULTIDRUG TRANSPORTER MFSC"/>
    <property type="match status" value="1"/>
</dbReference>
<dbReference type="AlphaFoldDB" id="G8RUS9"/>